<evidence type="ECO:0000313" key="11">
    <source>
        <dbReference type="Proteomes" id="UP001152759"/>
    </source>
</evidence>
<evidence type="ECO:0000256" key="2">
    <source>
        <dbReference type="ARBA" id="ARBA00005038"/>
    </source>
</evidence>
<dbReference type="EC" id="4.4.1.1" evidence="4"/>
<dbReference type="InterPro" id="IPR015421">
    <property type="entry name" value="PyrdxlP-dep_Trfase_major"/>
</dbReference>
<proteinExistence type="inferred from homology"/>
<dbReference type="PROSITE" id="PS00868">
    <property type="entry name" value="CYS_MET_METAB_PP"/>
    <property type="match status" value="1"/>
</dbReference>
<dbReference type="FunFam" id="3.90.1150.10:FF:000008">
    <property type="entry name" value="Cystathionine gamma-synthase"/>
    <property type="match status" value="1"/>
</dbReference>
<dbReference type="Gene3D" id="3.40.640.10">
    <property type="entry name" value="Type I PLP-dependent aspartate aminotransferase-like (Major domain)"/>
    <property type="match status" value="1"/>
</dbReference>
<keyword evidence="6" id="KW-0198">Cysteine biosynthesis</keyword>
<dbReference type="SUPFAM" id="SSF53383">
    <property type="entry name" value="PLP-dependent transferases"/>
    <property type="match status" value="1"/>
</dbReference>
<name>A0A9P0F135_BEMTA</name>
<sequence length="405" mass="44358">MTCGMAQYKYAIDPSFATKAIHTGAKPEQWTNNEIVPPIVLSTTFKQLGPGQDKGYDYGRSNNPSREMLEKCLAALEGGLFCSCFSSGLGATSSIVNALLNAGDHVICIKSVYGGNFRYFSEVAPRSGIEISFVDVSDMNILLDTLKSNTKLLWLENPTNPMMDVVDVPTISKVVKDRNEKIIIVVDNTFQTSFFQRPLELGADISVHSLTKYLNGHSDVVMGATITNNGTINSRIQFVQNACGAVPSPFDCFLVTRSLKTLQVRMREHMTNGLAVGQFLETHPMVIKVLHPGLPSHPDHALALRQWSGCSGMLSFYIRGSFEQSKVFFSSLKLFSLAISLGGYESLVDLPARMTHAAMPLDEQLAVGITDTLIRLSVGLENVNDLIEDLKQALNEAAVTLENKK</sequence>
<dbReference type="GO" id="GO:0030170">
    <property type="term" value="F:pyridoxal phosphate binding"/>
    <property type="evidence" value="ECO:0007669"/>
    <property type="project" value="InterPro"/>
</dbReference>
<keyword evidence="11" id="KW-1185">Reference proteome</keyword>
<dbReference type="Pfam" id="PF01053">
    <property type="entry name" value="Cys_Met_Meta_PP"/>
    <property type="match status" value="1"/>
</dbReference>
<comment type="pathway">
    <text evidence="2">Amino-acid biosynthesis; L-cysteine biosynthesis; L-cysteine from L-homocysteine and L-serine: step 2/2.</text>
</comment>
<protein>
    <recommendedName>
        <fullName evidence="4">cystathionine gamma-lyase</fullName>
        <ecNumber evidence="4">4.4.1.1</ecNumber>
    </recommendedName>
    <alternativeName>
        <fullName evidence="7">Gamma-cystathionase</fullName>
    </alternativeName>
</protein>
<dbReference type="GO" id="GO:0019343">
    <property type="term" value="P:cysteine biosynthetic process via cystathionine"/>
    <property type="evidence" value="ECO:0007669"/>
    <property type="project" value="TreeGrafter"/>
</dbReference>
<comment type="cofactor">
    <cofactor evidence="1 9">
        <name>pyridoxal 5'-phosphate</name>
        <dbReference type="ChEBI" id="CHEBI:597326"/>
    </cofactor>
</comment>
<comment type="similarity">
    <text evidence="3 9">Belongs to the trans-sulfuration enzymes family.</text>
</comment>
<dbReference type="PANTHER" id="PTHR11808:SF15">
    <property type="entry name" value="CYSTATHIONINE GAMMA-LYASE"/>
    <property type="match status" value="1"/>
</dbReference>
<dbReference type="InterPro" id="IPR015424">
    <property type="entry name" value="PyrdxlP-dep_Trfase"/>
</dbReference>
<feature type="modified residue" description="N6-(pyridoxal phosphate)lysine" evidence="8">
    <location>
        <position position="212"/>
    </location>
</feature>
<evidence type="ECO:0000256" key="3">
    <source>
        <dbReference type="ARBA" id="ARBA00009077"/>
    </source>
</evidence>
<evidence type="ECO:0000256" key="6">
    <source>
        <dbReference type="ARBA" id="ARBA00023192"/>
    </source>
</evidence>
<evidence type="ECO:0000256" key="8">
    <source>
        <dbReference type="PIRSR" id="PIRSR001434-2"/>
    </source>
</evidence>
<accession>A0A9P0F135</accession>
<dbReference type="Proteomes" id="UP001152759">
    <property type="component" value="Chromosome 2"/>
</dbReference>
<evidence type="ECO:0000256" key="5">
    <source>
        <dbReference type="ARBA" id="ARBA00022898"/>
    </source>
</evidence>
<dbReference type="GO" id="GO:0005737">
    <property type="term" value="C:cytoplasm"/>
    <property type="evidence" value="ECO:0007669"/>
    <property type="project" value="TreeGrafter"/>
</dbReference>
<dbReference type="GO" id="GO:0004123">
    <property type="term" value="F:cystathionine gamma-lyase activity"/>
    <property type="evidence" value="ECO:0007669"/>
    <property type="project" value="TreeGrafter"/>
</dbReference>
<dbReference type="InterPro" id="IPR000277">
    <property type="entry name" value="Cys/Met-Metab_PyrdxlP-dep_enz"/>
</dbReference>
<dbReference type="PIRSF" id="PIRSF001434">
    <property type="entry name" value="CGS"/>
    <property type="match status" value="1"/>
</dbReference>
<dbReference type="InterPro" id="IPR015422">
    <property type="entry name" value="PyrdxlP-dep_Trfase_small"/>
</dbReference>
<evidence type="ECO:0000256" key="4">
    <source>
        <dbReference type="ARBA" id="ARBA00012085"/>
    </source>
</evidence>
<dbReference type="CDD" id="cd00614">
    <property type="entry name" value="CGS_like"/>
    <property type="match status" value="1"/>
</dbReference>
<dbReference type="AlphaFoldDB" id="A0A9P0F135"/>
<keyword evidence="6" id="KW-0028">Amino-acid biosynthesis</keyword>
<organism evidence="10 11">
    <name type="scientific">Bemisia tabaci</name>
    <name type="common">Sweetpotato whitefly</name>
    <name type="synonym">Aleurodes tabaci</name>
    <dbReference type="NCBI Taxonomy" id="7038"/>
    <lineage>
        <taxon>Eukaryota</taxon>
        <taxon>Metazoa</taxon>
        <taxon>Ecdysozoa</taxon>
        <taxon>Arthropoda</taxon>
        <taxon>Hexapoda</taxon>
        <taxon>Insecta</taxon>
        <taxon>Pterygota</taxon>
        <taxon>Neoptera</taxon>
        <taxon>Paraneoptera</taxon>
        <taxon>Hemiptera</taxon>
        <taxon>Sternorrhyncha</taxon>
        <taxon>Aleyrodoidea</taxon>
        <taxon>Aleyrodidae</taxon>
        <taxon>Aleyrodinae</taxon>
        <taxon>Bemisia</taxon>
    </lineage>
</organism>
<evidence type="ECO:0000256" key="1">
    <source>
        <dbReference type="ARBA" id="ARBA00001933"/>
    </source>
</evidence>
<evidence type="ECO:0000313" key="10">
    <source>
        <dbReference type="EMBL" id="CAH0383913.1"/>
    </source>
</evidence>
<dbReference type="InterPro" id="IPR054542">
    <property type="entry name" value="Cys_met_metab_PP"/>
</dbReference>
<dbReference type="GO" id="GO:0019346">
    <property type="term" value="P:transsulfuration"/>
    <property type="evidence" value="ECO:0007669"/>
    <property type="project" value="InterPro"/>
</dbReference>
<dbReference type="FunFam" id="3.40.640.10:FF:000009">
    <property type="entry name" value="Cystathionine gamma-synthase homolog"/>
    <property type="match status" value="1"/>
</dbReference>
<evidence type="ECO:0000256" key="9">
    <source>
        <dbReference type="RuleBase" id="RU362118"/>
    </source>
</evidence>
<dbReference type="EMBL" id="OU963863">
    <property type="protein sequence ID" value="CAH0383913.1"/>
    <property type="molecule type" value="Genomic_DNA"/>
</dbReference>
<dbReference type="PANTHER" id="PTHR11808">
    <property type="entry name" value="TRANS-SULFURATION ENZYME FAMILY MEMBER"/>
    <property type="match status" value="1"/>
</dbReference>
<dbReference type="Gene3D" id="3.90.1150.10">
    <property type="entry name" value="Aspartate Aminotransferase, domain 1"/>
    <property type="match status" value="1"/>
</dbReference>
<reference evidence="10" key="1">
    <citation type="submission" date="2021-12" db="EMBL/GenBank/DDBJ databases">
        <authorList>
            <person name="King R."/>
        </authorList>
    </citation>
    <scope>NUCLEOTIDE SEQUENCE</scope>
</reference>
<gene>
    <name evidence="10" type="ORF">BEMITA_LOCUS3302</name>
</gene>
<evidence type="ECO:0000256" key="7">
    <source>
        <dbReference type="ARBA" id="ARBA00029853"/>
    </source>
</evidence>
<keyword evidence="5 8" id="KW-0663">Pyridoxal phosphate</keyword>